<keyword evidence="2" id="KW-1185">Reference proteome</keyword>
<evidence type="ECO:0000313" key="2">
    <source>
        <dbReference type="Proteomes" id="UP000630353"/>
    </source>
</evidence>
<dbReference type="InterPro" id="IPR039437">
    <property type="entry name" value="FrzH/put_lumazine-bd"/>
</dbReference>
<gene>
    <name evidence="1" type="ORF">GCM10017083_45580</name>
</gene>
<dbReference type="RefSeq" id="WP_189993986.1">
    <property type="nucleotide sequence ID" value="NZ_BMZS01000011.1"/>
</dbReference>
<evidence type="ECO:0008006" key="3">
    <source>
        <dbReference type="Google" id="ProtNLM"/>
    </source>
</evidence>
<dbReference type="EMBL" id="BMZS01000011">
    <property type="protein sequence ID" value="GHD60027.1"/>
    <property type="molecule type" value="Genomic_DNA"/>
</dbReference>
<dbReference type="AlphaFoldDB" id="A0A918XWV4"/>
<name>A0A918XWV4_9PROT</name>
<dbReference type="Proteomes" id="UP000630353">
    <property type="component" value="Unassembled WGS sequence"/>
</dbReference>
<dbReference type="Pfam" id="PF12893">
    <property type="entry name" value="Lumazine_bd_2"/>
    <property type="match status" value="1"/>
</dbReference>
<protein>
    <recommendedName>
        <fullName evidence="3">Lumazine-binding</fullName>
    </recommendedName>
</protein>
<reference evidence="1" key="1">
    <citation type="journal article" date="2014" name="Int. J. Syst. Evol. Microbiol.">
        <title>Complete genome sequence of Corynebacterium casei LMG S-19264T (=DSM 44701T), isolated from a smear-ripened cheese.</title>
        <authorList>
            <consortium name="US DOE Joint Genome Institute (JGI-PGF)"/>
            <person name="Walter F."/>
            <person name="Albersmeier A."/>
            <person name="Kalinowski J."/>
            <person name="Ruckert C."/>
        </authorList>
    </citation>
    <scope>NUCLEOTIDE SEQUENCE</scope>
    <source>
        <strain evidence="1">KCTC 42651</strain>
    </source>
</reference>
<proteinExistence type="predicted"/>
<evidence type="ECO:0000313" key="1">
    <source>
        <dbReference type="EMBL" id="GHD60027.1"/>
    </source>
</evidence>
<dbReference type="InterPro" id="IPR032710">
    <property type="entry name" value="NTF2-like_dom_sf"/>
</dbReference>
<reference evidence="1" key="2">
    <citation type="submission" date="2020-09" db="EMBL/GenBank/DDBJ databases">
        <authorList>
            <person name="Sun Q."/>
            <person name="Kim S."/>
        </authorList>
    </citation>
    <scope>NUCLEOTIDE SEQUENCE</scope>
    <source>
        <strain evidence="1">KCTC 42651</strain>
    </source>
</reference>
<accession>A0A918XWV4</accession>
<dbReference type="SUPFAM" id="SSF54427">
    <property type="entry name" value="NTF2-like"/>
    <property type="match status" value="1"/>
</dbReference>
<organism evidence="1 2">
    <name type="scientific">Thalassobaculum fulvum</name>
    <dbReference type="NCBI Taxonomy" id="1633335"/>
    <lineage>
        <taxon>Bacteria</taxon>
        <taxon>Pseudomonadati</taxon>
        <taxon>Pseudomonadota</taxon>
        <taxon>Alphaproteobacteria</taxon>
        <taxon>Rhodospirillales</taxon>
        <taxon>Thalassobaculaceae</taxon>
        <taxon>Thalassobaculum</taxon>
    </lineage>
</organism>
<comment type="caution">
    <text evidence="1">The sequence shown here is derived from an EMBL/GenBank/DDBJ whole genome shotgun (WGS) entry which is preliminary data.</text>
</comment>
<sequence>MSTAYAELAAAMQLYFDGFYEGDVGTLKRVFHPCCHLISGTGGTLADEDMEAVYARIAARTNPARTGQARYDRILSIHLSGPETALVTCRIGIEPKLFTDYLNFVKLDGRWQIVSKVYSWVLIEDAAGALPAATAQAAE</sequence>
<dbReference type="Gene3D" id="3.10.450.50">
    <property type="match status" value="1"/>
</dbReference>